<evidence type="ECO:0000259" key="1">
    <source>
        <dbReference type="Pfam" id="PF00582"/>
    </source>
</evidence>
<dbReference type="PANTHER" id="PTHR31964">
    <property type="entry name" value="ADENINE NUCLEOTIDE ALPHA HYDROLASES-LIKE SUPERFAMILY PROTEIN"/>
    <property type="match status" value="1"/>
</dbReference>
<dbReference type="AlphaFoldDB" id="A0A8J7YQ32"/>
<evidence type="ECO:0000313" key="2">
    <source>
        <dbReference type="EMBL" id="MBX8632246.1"/>
    </source>
</evidence>
<name>A0A8J7YQ32_9ARCH</name>
<accession>A0A8J7YQ32</accession>
<reference evidence="2" key="1">
    <citation type="submission" date="2021-04" db="EMBL/GenBank/DDBJ databases">
        <title>Genomic insights into ecological role and evolution of a novel Thermoplasmata order Candidatus Sysuiplasmatales.</title>
        <authorList>
            <person name="Yuan Y."/>
        </authorList>
    </citation>
    <scope>NUCLEOTIDE SEQUENCE</scope>
    <source>
        <strain evidence="3">TUT19-bin139</strain>
        <strain evidence="2">YP2-bin.285</strain>
    </source>
</reference>
<dbReference type="InterPro" id="IPR014729">
    <property type="entry name" value="Rossmann-like_a/b/a_fold"/>
</dbReference>
<dbReference type="PANTHER" id="PTHR31964:SF113">
    <property type="entry name" value="USPA DOMAIN-CONTAINING PROTEIN"/>
    <property type="match status" value="1"/>
</dbReference>
<gene>
    <name evidence="2" type="ORF">J9259_07015</name>
    <name evidence="3" type="ORF">KIY12_03225</name>
</gene>
<proteinExistence type="predicted"/>
<dbReference type="EMBL" id="JAGVSJ010000018">
    <property type="protein sequence ID" value="MBX8632246.1"/>
    <property type="molecule type" value="Genomic_DNA"/>
</dbReference>
<dbReference type="Gene3D" id="3.40.50.620">
    <property type="entry name" value="HUPs"/>
    <property type="match status" value="1"/>
</dbReference>
<evidence type="ECO:0000313" key="4">
    <source>
        <dbReference type="Proteomes" id="UP000716004"/>
    </source>
</evidence>
<dbReference type="InterPro" id="IPR006016">
    <property type="entry name" value="UspA"/>
</dbReference>
<dbReference type="EMBL" id="JAHEAC010000017">
    <property type="protein sequence ID" value="MBX8643721.1"/>
    <property type="molecule type" value="Genomic_DNA"/>
</dbReference>
<dbReference type="Proteomes" id="UP000750197">
    <property type="component" value="Unassembled WGS sequence"/>
</dbReference>
<dbReference type="CDD" id="cd00293">
    <property type="entry name" value="USP-like"/>
    <property type="match status" value="1"/>
</dbReference>
<dbReference type="SUPFAM" id="SSF52402">
    <property type="entry name" value="Adenine nucleotide alpha hydrolases-like"/>
    <property type="match status" value="1"/>
</dbReference>
<comment type="caution">
    <text evidence="2">The sequence shown here is derived from an EMBL/GenBank/DDBJ whole genome shotgun (WGS) entry which is preliminary data.</text>
</comment>
<dbReference type="Pfam" id="PF00582">
    <property type="entry name" value="Usp"/>
    <property type="match status" value="1"/>
</dbReference>
<protein>
    <submittedName>
        <fullName evidence="2">Universal stress protein</fullName>
    </submittedName>
</protein>
<feature type="domain" description="UspA" evidence="1">
    <location>
        <begin position="13"/>
        <end position="157"/>
    </location>
</feature>
<sequence>MEKYTASNPLKLKSVLVAIDSSKKSMKALEFSFRLLSGNKEGRLYILNAVNPVLLRVSGDAPQTGIMVIEKQEEEMREAKELVNHAVAHAKANGILNVEGIVKEADPVRAIIQTADSVKPDMIVLGNRGRGFRRGIFFGSVSQRVAADSPVSVLIVK</sequence>
<dbReference type="InterPro" id="IPR006015">
    <property type="entry name" value="Universal_stress_UspA"/>
</dbReference>
<dbReference type="Proteomes" id="UP000716004">
    <property type="component" value="Unassembled WGS sequence"/>
</dbReference>
<dbReference type="PRINTS" id="PR01438">
    <property type="entry name" value="UNVRSLSTRESS"/>
</dbReference>
<evidence type="ECO:0000313" key="3">
    <source>
        <dbReference type="EMBL" id="MBX8643721.1"/>
    </source>
</evidence>
<organism evidence="2 4">
    <name type="scientific">Candidatus Sysuiplasma superficiale</name>
    <dbReference type="NCBI Taxonomy" id="2823368"/>
    <lineage>
        <taxon>Archaea</taxon>
        <taxon>Methanobacteriati</taxon>
        <taxon>Thermoplasmatota</taxon>
        <taxon>Thermoplasmata</taxon>
        <taxon>Candidatus Sysuiplasmatales</taxon>
        <taxon>Candidatus Sysuiplasmataceae</taxon>
        <taxon>Candidatus Sysuiplasma</taxon>
    </lineage>
</organism>